<keyword evidence="1" id="KW-0472">Membrane</keyword>
<dbReference type="Pfam" id="PF05545">
    <property type="entry name" value="FixQ"/>
    <property type="match status" value="1"/>
</dbReference>
<organism evidence="2 3">
    <name type="scientific">Sabulicella glaciei</name>
    <dbReference type="NCBI Taxonomy" id="2984948"/>
    <lineage>
        <taxon>Bacteria</taxon>
        <taxon>Pseudomonadati</taxon>
        <taxon>Pseudomonadota</taxon>
        <taxon>Alphaproteobacteria</taxon>
        <taxon>Acetobacterales</taxon>
        <taxon>Acetobacteraceae</taxon>
        <taxon>Sabulicella</taxon>
    </lineage>
</organism>
<keyword evidence="1" id="KW-0812">Transmembrane</keyword>
<dbReference type="EMBL" id="JAPFQI010000007">
    <property type="protein sequence ID" value="MCW8086115.1"/>
    <property type="molecule type" value="Genomic_DNA"/>
</dbReference>
<keyword evidence="3" id="KW-1185">Reference proteome</keyword>
<dbReference type="RefSeq" id="WP_301590094.1">
    <property type="nucleotide sequence ID" value="NZ_JAPFQI010000007.1"/>
</dbReference>
<keyword evidence="1" id="KW-1133">Transmembrane helix</keyword>
<evidence type="ECO:0000256" key="1">
    <source>
        <dbReference type="SAM" id="Phobius"/>
    </source>
</evidence>
<sequence>MHELQSLFSSLWVAWFFVLFGGILVWVLWPTRKKTWEERGKMILRDDDRAEKG</sequence>
<name>A0ABT3NVC2_9PROT</name>
<dbReference type="Proteomes" id="UP001526430">
    <property type="component" value="Unassembled WGS sequence"/>
</dbReference>
<comment type="caution">
    <text evidence="2">The sequence shown here is derived from an EMBL/GenBank/DDBJ whole genome shotgun (WGS) entry which is preliminary data.</text>
</comment>
<evidence type="ECO:0000313" key="2">
    <source>
        <dbReference type="EMBL" id="MCW8086115.1"/>
    </source>
</evidence>
<proteinExistence type="predicted"/>
<protein>
    <submittedName>
        <fullName evidence="2">Cbb3-type cytochrome c oxidase subunit 3</fullName>
    </submittedName>
</protein>
<reference evidence="2 3" key="1">
    <citation type="submission" date="2022-10" db="EMBL/GenBank/DDBJ databases">
        <title>Roseococcus glaciei nov., sp. nov., isolated from glacier.</title>
        <authorList>
            <person name="Liu Q."/>
            <person name="Xin Y.-H."/>
        </authorList>
    </citation>
    <scope>NUCLEOTIDE SEQUENCE [LARGE SCALE GENOMIC DNA]</scope>
    <source>
        <strain evidence="2 3">MDT2-1-1</strain>
    </source>
</reference>
<gene>
    <name evidence="2" type="ORF">OF850_10790</name>
</gene>
<accession>A0ABT3NVC2</accession>
<dbReference type="InterPro" id="IPR008621">
    <property type="entry name" value="Cbb3-typ_cyt_oxidase_comp"/>
</dbReference>
<feature type="transmembrane region" description="Helical" evidence="1">
    <location>
        <begin position="12"/>
        <end position="29"/>
    </location>
</feature>
<evidence type="ECO:0000313" key="3">
    <source>
        <dbReference type="Proteomes" id="UP001526430"/>
    </source>
</evidence>